<dbReference type="Gene3D" id="2.40.50.140">
    <property type="entry name" value="Nucleic acid-binding proteins"/>
    <property type="match status" value="1"/>
</dbReference>
<sequence>MSESQRELLADDALVLHVKNWQTADKYAVCFTKEHGKLRFIAYGARYEKNIHGRLLQPFANLHIEVQQGQKIDKLRSCELLQMPKSMDMQQMAYAAVASELTAVLTEDRVPQPELYEMLGAALAALMQRNPRLVVLSYAIKLLAATGFAPQLAHCVHCGEAVTAQEDAWFSPLQGGLICSSCRSSYNGDGLEPCSAETRELWQWLAQLDYEQPAHFRVRGGALMELEKILFKFIFFQTDKPLNSLNFLSQLQL</sequence>
<organism evidence="9 10">
    <name type="scientific">Phascolarctobacterium succinatutens</name>
    <dbReference type="NCBI Taxonomy" id="626940"/>
    <lineage>
        <taxon>Bacteria</taxon>
        <taxon>Bacillati</taxon>
        <taxon>Bacillota</taxon>
        <taxon>Negativicutes</taxon>
        <taxon>Acidaminococcales</taxon>
        <taxon>Acidaminococcaceae</taxon>
        <taxon>Phascolarctobacterium</taxon>
    </lineage>
</organism>
<evidence type="ECO:0000313" key="10">
    <source>
        <dbReference type="Proteomes" id="UP000186777"/>
    </source>
</evidence>
<dbReference type="Pfam" id="PF02565">
    <property type="entry name" value="RecO_C"/>
    <property type="match status" value="1"/>
</dbReference>
<evidence type="ECO:0000256" key="4">
    <source>
        <dbReference type="ARBA" id="ARBA00023172"/>
    </source>
</evidence>
<keyword evidence="5 7" id="KW-0234">DNA repair</keyword>
<dbReference type="NCBIfam" id="TIGR00613">
    <property type="entry name" value="reco"/>
    <property type="match status" value="1"/>
</dbReference>
<evidence type="ECO:0000256" key="5">
    <source>
        <dbReference type="ARBA" id="ARBA00023204"/>
    </source>
</evidence>
<dbReference type="InterPro" id="IPR012340">
    <property type="entry name" value="NA-bd_OB-fold"/>
</dbReference>
<protein>
    <recommendedName>
        <fullName evidence="2 7">DNA repair protein RecO</fullName>
    </recommendedName>
    <alternativeName>
        <fullName evidence="6 7">Recombination protein O</fullName>
    </alternativeName>
</protein>
<evidence type="ECO:0000256" key="1">
    <source>
        <dbReference type="ARBA" id="ARBA00007452"/>
    </source>
</evidence>
<dbReference type="GO" id="GO:0043590">
    <property type="term" value="C:bacterial nucleoid"/>
    <property type="evidence" value="ECO:0007669"/>
    <property type="project" value="TreeGrafter"/>
</dbReference>
<comment type="similarity">
    <text evidence="1 7">Belongs to the RecO family.</text>
</comment>
<evidence type="ECO:0000256" key="3">
    <source>
        <dbReference type="ARBA" id="ARBA00022763"/>
    </source>
</evidence>
<dbReference type="InterPro" id="IPR003717">
    <property type="entry name" value="RecO"/>
</dbReference>
<feature type="domain" description="DNA replication/recombination mediator RecO N-terminal" evidence="8">
    <location>
        <begin position="10"/>
        <end position="82"/>
    </location>
</feature>
<dbReference type="Gene3D" id="1.20.1440.120">
    <property type="entry name" value="Recombination protein O, C-terminal domain"/>
    <property type="match status" value="1"/>
</dbReference>
<dbReference type="PANTHER" id="PTHR33991">
    <property type="entry name" value="DNA REPAIR PROTEIN RECO"/>
    <property type="match status" value="1"/>
</dbReference>
<comment type="caution">
    <text evidence="9">The sequence shown here is derived from an EMBL/GenBank/DDBJ whole genome shotgun (WGS) entry which is preliminary data.</text>
</comment>
<reference evidence="9 10" key="1">
    <citation type="journal article" date="2016" name="Nat. Biotechnol.">
        <title>Measurement of bacterial replication rates in microbial communities.</title>
        <authorList>
            <person name="Brown C.T."/>
            <person name="Olm M.R."/>
            <person name="Thomas B.C."/>
            <person name="Banfield J.F."/>
        </authorList>
    </citation>
    <scope>NUCLEOTIDE SEQUENCE [LARGE SCALE GENOMIC DNA]</scope>
    <source>
        <strain evidence="9">46_33</strain>
    </source>
</reference>
<dbReference type="InterPro" id="IPR042242">
    <property type="entry name" value="RecO_C"/>
</dbReference>
<dbReference type="InterPro" id="IPR022572">
    <property type="entry name" value="DNA_rep/recomb_RecO_N"/>
</dbReference>
<comment type="function">
    <text evidence="7">Involved in DNA repair and RecF pathway recombination.</text>
</comment>
<keyword evidence="4 7" id="KW-0233">DNA recombination</keyword>
<dbReference type="STRING" id="626940.BHW43_05055"/>
<proteinExistence type="inferred from homology"/>
<evidence type="ECO:0000256" key="6">
    <source>
        <dbReference type="ARBA" id="ARBA00033409"/>
    </source>
</evidence>
<dbReference type="RefSeq" id="WP_303679748.1">
    <property type="nucleotide sequence ID" value="NZ_MNTG01000027.1"/>
</dbReference>
<evidence type="ECO:0000256" key="2">
    <source>
        <dbReference type="ARBA" id="ARBA00021310"/>
    </source>
</evidence>
<gene>
    <name evidence="7" type="primary">recO</name>
    <name evidence="9" type="ORF">BHW43_05055</name>
</gene>
<dbReference type="SUPFAM" id="SSF57863">
    <property type="entry name" value="ArfGap/RecO-like zinc finger"/>
    <property type="match status" value="1"/>
</dbReference>
<dbReference type="Proteomes" id="UP000186777">
    <property type="component" value="Unassembled WGS sequence"/>
</dbReference>
<evidence type="ECO:0000256" key="7">
    <source>
        <dbReference type="HAMAP-Rule" id="MF_00201"/>
    </source>
</evidence>
<dbReference type="GO" id="GO:0006310">
    <property type="term" value="P:DNA recombination"/>
    <property type="evidence" value="ECO:0007669"/>
    <property type="project" value="UniProtKB-UniRule"/>
</dbReference>
<dbReference type="InterPro" id="IPR037278">
    <property type="entry name" value="ARFGAP/RecO"/>
</dbReference>
<dbReference type="PANTHER" id="PTHR33991:SF1">
    <property type="entry name" value="DNA REPAIR PROTEIN RECO"/>
    <property type="match status" value="1"/>
</dbReference>
<dbReference type="AlphaFoldDB" id="A0A1Q6R5Y9"/>
<evidence type="ECO:0000313" key="9">
    <source>
        <dbReference type="EMBL" id="OLA37767.1"/>
    </source>
</evidence>
<dbReference type="Pfam" id="PF11967">
    <property type="entry name" value="RecO_N"/>
    <property type="match status" value="1"/>
</dbReference>
<keyword evidence="3 7" id="KW-0227">DNA damage</keyword>
<dbReference type="HAMAP" id="MF_00201">
    <property type="entry name" value="RecO"/>
    <property type="match status" value="1"/>
</dbReference>
<dbReference type="SUPFAM" id="SSF50249">
    <property type="entry name" value="Nucleic acid-binding proteins"/>
    <property type="match status" value="1"/>
</dbReference>
<accession>A0A1Q6R5Y9</accession>
<evidence type="ECO:0000259" key="8">
    <source>
        <dbReference type="Pfam" id="PF11967"/>
    </source>
</evidence>
<dbReference type="GO" id="GO:0006302">
    <property type="term" value="P:double-strand break repair"/>
    <property type="evidence" value="ECO:0007669"/>
    <property type="project" value="TreeGrafter"/>
</dbReference>
<dbReference type="EMBL" id="MNTG01000027">
    <property type="protein sequence ID" value="OLA37767.1"/>
    <property type="molecule type" value="Genomic_DNA"/>
</dbReference>
<name>A0A1Q6R5Y9_9FIRM</name>